<feature type="signal peptide" evidence="1">
    <location>
        <begin position="1"/>
        <end position="17"/>
    </location>
</feature>
<dbReference type="Gramene" id="Os06t0115550-00">
    <property type="protein sequence ID" value="Os06t0115550-00"/>
    <property type="gene ID" value="Os06g0115550"/>
</dbReference>
<evidence type="ECO:0000256" key="1">
    <source>
        <dbReference type="SAM" id="SignalP"/>
    </source>
</evidence>
<dbReference type="InParanoid" id="A0A0P0WS83"/>
<keyword evidence="3" id="KW-1185">Reference proteome</keyword>
<dbReference type="AlphaFoldDB" id="A0A0P0WS83"/>
<proteinExistence type="predicted"/>
<name>A0A0P0WS83_ORYSJ</name>
<evidence type="ECO:0000313" key="2">
    <source>
        <dbReference type="EMBL" id="BAS95839.1"/>
    </source>
</evidence>
<keyword evidence="1" id="KW-0732">Signal</keyword>
<feature type="non-terminal residue" evidence="2">
    <location>
        <position position="109"/>
    </location>
</feature>
<feature type="non-terminal residue" evidence="2">
    <location>
        <position position="1"/>
    </location>
</feature>
<dbReference type="EMBL" id="AP014962">
    <property type="protein sequence ID" value="BAS95839.1"/>
    <property type="molecule type" value="Genomic_DNA"/>
</dbReference>
<gene>
    <name evidence="2" type="ordered locus">Os06g0115550</name>
    <name evidence="2" type="ORF">OSNPB_060115550</name>
</gene>
<reference evidence="2 3" key="3">
    <citation type="journal article" date="2013" name="Rice">
        <title>Improvement of the Oryza sativa Nipponbare reference genome using next generation sequence and optical map data.</title>
        <authorList>
            <person name="Kawahara Y."/>
            <person name="de la Bastide M."/>
            <person name="Hamilton J.P."/>
            <person name="Kanamori H."/>
            <person name="McCombie W.R."/>
            <person name="Ouyang S."/>
            <person name="Schwartz D.C."/>
            <person name="Tanaka T."/>
            <person name="Wu J."/>
            <person name="Zhou S."/>
            <person name="Childs K.L."/>
            <person name="Davidson R.M."/>
            <person name="Lin H."/>
            <person name="Quesada-Ocampo L."/>
            <person name="Vaillancourt B."/>
            <person name="Sakai H."/>
            <person name="Lee S.S."/>
            <person name="Kim J."/>
            <person name="Numa H."/>
            <person name="Itoh T."/>
            <person name="Buell C.R."/>
            <person name="Matsumoto T."/>
        </authorList>
    </citation>
    <scope>NUCLEOTIDE SEQUENCE [LARGE SCALE GENOMIC DNA]</scope>
    <source>
        <strain evidence="3">cv. Nipponbare</strain>
    </source>
</reference>
<reference evidence="2 3" key="2">
    <citation type="journal article" date="2013" name="Plant Cell Physiol.">
        <title>Rice Annotation Project Database (RAP-DB): an integrative and interactive database for rice genomics.</title>
        <authorList>
            <person name="Sakai H."/>
            <person name="Lee S.S."/>
            <person name="Tanaka T."/>
            <person name="Numa H."/>
            <person name="Kim J."/>
            <person name="Kawahara Y."/>
            <person name="Wakimoto H."/>
            <person name="Yang C.C."/>
            <person name="Iwamoto M."/>
            <person name="Abe T."/>
            <person name="Yamada Y."/>
            <person name="Muto A."/>
            <person name="Inokuchi H."/>
            <person name="Ikemura T."/>
            <person name="Matsumoto T."/>
            <person name="Sasaki T."/>
            <person name="Itoh T."/>
        </authorList>
    </citation>
    <scope>NUCLEOTIDE SEQUENCE [LARGE SCALE GENOMIC DNA]</scope>
    <source>
        <strain evidence="3">cv. Nipponbare</strain>
    </source>
</reference>
<reference evidence="3" key="1">
    <citation type="journal article" date="2005" name="Nature">
        <title>The map-based sequence of the rice genome.</title>
        <authorList>
            <consortium name="International rice genome sequencing project (IRGSP)"/>
            <person name="Matsumoto T."/>
            <person name="Wu J."/>
            <person name="Kanamori H."/>
            <person name="Katayose Y."/>
            <person name="Fujisawa M."/>
            <person name="Namiki N."/>
            <person name="Mizuno H."/>
            <person name="Yamamoto K."/>
            <person name="Antonio B.A."/>
            <person name="Baba T."/>
            <person name="Sakata K."/>
            <person name="Nagamura Y."/>
            <person name="Aoki H."/>
            <person name="Arikawa K."/>
            <person name="Arita K."/>
            <person name="Bito T."/>
            <person name="Chiden Y."/>
            <person name="Fujitsuka N."/>
            <person name="Fukunaka R."/>
            <person name="Hamada M."/>
            <person name="Harada C."/>
            <person name="Hayashi A."/>
            <person name="Hijishita S."/>
            <person name="Honda M."/>
            <person name="Hosokawa S."/>
            <person name="Ichikawa Y."/>
            <person name="Idonuma A."/>
            <person name="Iijima M."/>
            <person name="Ikeda M."/>
            <person name="Ikeno M."/>
            <person name="Ito K."/>
            <person name="Ito S."/>
            <person name="Ito T."/>
            <person name="Ito Y."/>
            <person name="Ito Y."/>
            <person name="Iwabuchi A."/>
            <person name="Kamiya K."/>
            <person name="Karasawa W."/>
            <person name="Kurita K."/>
            <person name="Katagiri S."/>
            <person name="Kikuta A."/>
            <person name="Kobayashi H."/>
            <person name="Kobayashi N."/>
            <person name="Machita K."/>
            <person name="Maehara T."/>
            <person name="Masukawa M."/>
            <person name="Mizubayashi T."/>
            <person name="Mukai Y."/>
            <person name="Nagasaki H."/>
            <person name="Nagata Y."/>
            <person name="Naito S."/>
            <person name="Nakashima M."/>
            <person name="Nakama Y."/>
            <person name="Nakamichi Y."/>
            <person name="Nakamura M."/>
            <person name="Meguro A."/>
            <person name="Negishi M."/>
            <person name="Ohta I."/>
            <person name="Ohta T."/>
            <person name="Okamoto M."/>
            <person name="Ono N."/>
            <person name="Saji S."/>
            <person name="Sakaguchi M."/>
            <person name="Sakai K."/>
            <person name="Shibata M."/>
            <person name="Shimokawa T."/>
            <person name="Song J."/>
            <person name="Takazaki Y."/>
            <person name="Terasawa K."/>
            <person name="Tsugane M."/>
            <person name="Tsuji K."/>
            <person name="Ueda S."/>
            <person name="Waki K."/>
            <person name="Yamagata H."/>
            <person name="Yamamoto M."/>
            <person name="Yamamoto S."/>
            <person name="Yamane H."/>
            <person name="Yoshiki S."/>
            <person name="Yoshihara R."/>
            <person name="Yukawa K."/>
            <person name="Zhong H."/>
            <person name="Yano M."/>
            <person name="Yuan Q."/>
            <person name="Ouyang S."/>
            <person name="Liu J."/>
            <person name="Jones K.M."/>
            <person name="Gansberger K."/>
            <person name="Moffat K."/>
            <person name="Hill J."/>
            <person name="Bera J."/>
            <person name="Fadrosh D."/>
            <person name="Jin S."/>
            <person name="Johri S."/>
            <person name="Kim M."/>
            <person name="Overton L."/>
            <person name="Reardon M."/>
            <person name="Tsitrin T."/>
            <person name="Vuong H."/>
            <person name="Weaver B."/>
            <person name="Ciecko A."/>
            <person name="Tallon L."/>
            <person name="Jackson J."/>
            <person name="Pai G."/>
            <person name="Aken S.V."/>
            <person name="Utterback T."/>
            <person name="Reidmuller S."/>
            <person name="Feldblyum T."/>
            <person name="Hsiao J."/>
            <person name="Zismann V."/>
            <person name="Iobst S."/>
            <person name="de Vazeille A.R."/>
            <person name="Buell C.R."/>
            <person name="Ying K."/>
            <person name="Li Y."/>
            <person name="Lu T."/>
            <person name="Huang Y."/>
            <person name="Zhao Q."/>
            <person name="Feng Q."/>
            <person name="Zhang L."/>
            <person name="Zhu J."/>
            <person name="Weng Q."/>
            <person name="Mu J."/>
            <person name="Lu Y."/>
            <person name="Fan D."/>
            <person name="Liu Y."/>
            <person name="Guan J."/>
            <person name="Zhang Y."/>
            <person name="Yu S."/>
            <person name="Liu X."/>
            <person name="Zhang Y."/>
            <person name="Hong G."/>
            <person name="Han B."/>
            <person name="Choisne N."/>
            <person name="Demange N."/>
            <person name="Orjeda G."/>
            <person name="Samain S."/>
            <person name="Cattolico L."/>
            <person name="Pelletier E."/>
            <person name="Couloux A."/>
            <person name="Segurens B."/>
            <person name="Wincker P."/>
            <person name="D'Hont A."/>
            <person name="Scarpelli C."/>
            <person name="Weissenbach J."/>
            <person name="Salanoubat M."/>
            <person name="Quetier F."/>
            <person name="Yu Y."/>
            <person name="Kim H.R."/>
            <person name="Rambo T."/>
            <person name="Currie J."/>
            <person name="Collura K."/>
            <person name="Luo M."/>
            <person name="Yang T."/>
            <person name="Ammiraju J.S.S."/>
            <person name="Engler F."/>
            <person name="Soderlund C."/>
            <person name="Wing R.A."/>
            <person name="Palmer L.E."/>
            <person name="de la Bastide M."/>
            <person name="Spiegel L."/>
            <person name="Nascimento L."/>
            <person name="Zutavern T."/>
            <person name="O'Shaughnessy A."/>
            <person name="Dike S."/>
            <person name="Dedhia N."/>
            <person name="Preston R."/>
            <person name="Balija V."/>
            <person name="McCombie W.R."/>
            <person name="Chow T."/>
            <person name="Chen H."/>
            <person name="Chung M."/>
            <person name="Chen C."/>
            <person name="Shaw J."/>
            <person name="Wu H."/>
            <person name="Hsiao K."/>
            <person name="Chao Y."/>
            <person name="Chu M."/>
            <person name="Cheng C."/>
            <person name="Hour A."/>
            <person name="Lee P."/>
            <person name="Lin S."/>
            <person name="Lin Y."/>
            <person name="Liou J."/>
            <person name="Liu S."/>
            <person name="Hsing Y."/>
            <person name="Raghuvanshi S."/>
            <person name="Mohanty A."/>
            <person name="Bharti A.K."/>
            <person name="Gaur A."/>
            <person name="Gupta V."/>
            <person name="Kumar D."/>
            <person name="Ravi V."/>
            <person name="Vij S."/>
            <person name="Kapur A."/>
            <person name="Khurana P."/>
            <person name="Khurana P."/>
            <person name="Khurana J.P."/>
            <person name="Tyagi A.K."/>
            <person name="Gaikwad K."/>
            <person name="Singh A."/>
            <person name="Dalal V."/>
            <person name="Srivastava S."/>
            <person name="Dixit A."/>
            <person name="Pal A.K."/>
            <person name="Ghazi I.A."/>
            <person name="Yadav M."/>
            <person name="Pandit A."/>
            <person name="Bhargava A."/>
            <person name="Sureshbabu K."/>
            <person name="Batra K."/>
            <person name="Sharma T.R."/>
            <person name="Mohapatra T."/>
            <person name="Singh N.K."/>
            <person name="Messing J."/>
            <person name="Nelson A.B."/>
            <person name="Fuks G."/>
            <person name="Kavchok S."/>
            <person name="Keizer G."/>
            <person name="Linton E."/>
            <person name="Llaca V."/>
            <person name="Song R."/>
            <person name="Tanyolac B."/>
            <person name="Young S."/>
            <person name="Ho-Il K."/>
            <person name="Hahn J.H."/>
            <person name="Sangsakoo G."/>
            <person name="Vanavichit A."/>
            <person name="de Mattos Luiz.A.T."/>
            <person name="Zimmer P.D."/>
            <person name="Malone G."/>
            <person name="Dellagostin O."/>
            <person name="de Oliveira A.C."/>
            <person name="Bevan M."/>
            <person name="Bancroft I."/>
            <person name="Minx P."/>
            <person name="Cordum H."/>
            <person name="Wilson R."/>
            <person name="Cheng Z."/>
            <person name="Jin W."/>
            <person name="Jiang J."/>
            <person name="Leong S.A."/>
            <person name="Iwama H."/>
            <person name="Gojobori T."/>
            <person name="Itoh T."/>
            <person name="Niimura Y."/>
            <person name="Fujii Y."/>
            <person name="Habara T."/>
            <person name="Sakai H."/>
            <person name="Sato Y."/>
            <person name="Wilson G."/>
            <person name="Kumar K."/>
            <person name="McCouch S."/>
            <person name="Juretic N."/>
            <person name="Hoen D."/>
            <person name="Wright S."/>
            <person name="Bruskiewich R."/>
            <person name="Bureau T."/>
            <person name="Miyao A."/>
            <person name="Hirochika H."/>
            <person name="Nishikawa T."/>
            <person name="Kadowaki K."/>
            <person name="Sugiura M."/>
            <person name="Burr B."/>
            <person name="Sasaki T."/>
        </authorList>
    </citation>
    <scope>NUCLEOTIDE SEQUENCE [LARGE SCALE GENOMIC DNA]</scope>
    <source>
        <strain evidence="3">cv. Nipponbare</strain>
    </source>
</reference>
<feature type="chain" id="PRO_5006056835" evidence="1">
    <location>
        <begin position="18"/>
        <end position="109"/>
    </location>
</feature>
<sequence>QVAILSLLLFLLSLGRPLLPGTDVALVHPLHAQLGVGLECLHVIRDLHDLNRALLATGDRHVVTLDLGGCGKLLRSRFPHLDLAGTSWEDDKLGLVGLQPLDIGLQTFK</sequence>
<dbReference type="PaxDb" id="39947-A0A0P0WS83"/>
<evidence type="ECO:0000313" key="3">
    <source>
        <dbReference type="Proteomes" id="UP000059680"/>
    </source>
</evidence>
<accession>A0A0P0WS83</accession>
<dbReference type="Proteomes" id="UP000059680">
    <property type="component" value="Chromosome 6"/>
</dbReference>
<protein>
    <submittedName>
        <fullName evidence="2">Os06g0115550 protein</fullName>
    </submittedName>
</protein>
<organism evidence="2 3">
    <name type="scientific">Oryza sativa subsp. japonica</name>
    <name type="common">Rice</name>
    <dbReference type="NCBI Taxonomy" id="39947"/>
    <lineage>
        <taxon>Eukaryota</taxon>
        <taxon>Viridiplantae</taxon>
        <taxon>Streptophyta</taxon>
        <taxon>Embryophyta</taxon>
        <taxon>Tracheophyta</taxon>
        <taxon>Spermatophyta</taxon>
        <taxon>Magnoliopsida</taxon>
        <taxon>Liliopsida</taxon>
        <taxon>Poales</taxon>
        <taxon>Poaceae</taxon>
        <taxon>BOP clade</taxon>
        <taxon>Oryzoideae</taxon>
        <taxon>Oryzeae</taxon>
        <taxon>Oryzinae</taxon>
        <taxon>Oryza</taxon>
        <taxon>Oryza sativa</taxon>
    </lineage>
</organism>